<dbReference type="Gene3D" id="3.40.50.200">
    <property type="entry name" value="Peptidase S8/S53 domain"/>
    <property type="match status" value="1"/>
</dbReference>
<dbReference type="InterPro" id="IPR023828">
    <property type="entry name" value="Peptidase_S8_Ser-AS"/>
</dbReference>
<dbReference type="PANTHER" id="PTHR43806">
    <property type="entry name" value="PEPTIDASE S8"/>
    <property type="match status" value="1"/>
</dbReference>
<evidence type="ECO:0000256" key="2">
    <source>
        <dbReference type="ARBA" id="ARBA00022670"/>
    </source>
</evidence>
<keyword evidence="3" id="KW-0378">Hydrolase</keyword>
<keyword evidence="4" id="KW-0720">Serine protease</keyword>
<evidence type="ECO:0000259" key="7">
    <source>
        <dbReference type="Pfam" id="PF00082"/>
    </source>
</evidence>
<sequence length="543" mass="59153">MAQLKTFKKLAGFAFGLGASLVAIPVFATESSLGENGINALRLHEAPYNLIGRKIAIGQVEIGRPGLFGLDKAVARNPAIAPFKVFFRNTIAKNNANVDLHAQQVAGVMISSDKAFPGVAPGARLHSAAIGTLRRSGQPEECLSAQHLAQQNGGDLRAINFSFGESLRQDPRPNALLDGNALLTQCIDWSARVHNVLYVIAGNQGKGGISIPTDNYNGINVAFTRLENGSFSKTDFANLGDPAAGTPGRIAGYESNVGPRRSIGLVAPGSKISLVNLDGTIGRASGTSFAAPHVTATVALLQEYGDGEIQRSLSSVPNTTLPNWTLDARRHEVMKAVMFNSADKLKDRGNGLNLGMTRDIFDQSHRTWLASEAFYDRKIPLDIQLGAGQLNAYRAYQQFSAGQWQPGSAVPAKGWDYNRVSVGDRPYQDYILERPLQAGSMLSATLVWNRHVELNDANQNGEYDLGETFTDRGLNNLDLYLMPADSNNIQDNIWSSVSEVDSTEHIFQRIPETGRYKIRVYFHQQANEPTQDYAIAWWSVPVQ</sequence>
<evidence type="ECO:0000256" key="3">
    <source>
        <dbReference type="ARBA" id="ARBA00022801"/>
    </source>
</evidence>
<dbReference type="GO" id="GO:0006508">
    <property type="term" value="P:proteolysis"/>
    <property type="evidence" value="ECO:0007669"/>
    <property type="project" value="UniProtKB-KW"/>
</dbReference>
<protein>
    <submittedName>
        <fullName evidence="8">Peptidase S8 and S53 subtilisin kexin sedolisin</fullName>
    </submittedName>
</protein>
<dbReference type="STRING" id="1781255.BH720_22770"/>
<dbReference type="PROSITE" id="PS51892">
    <property type="entry name" value="SUBTILASE"/>
    <property type="match status" value="1"/>
</dbReference>
<dbReference type="InterPro" id="IPR000209">
    <property type="entry name" value="Peptidase_S8/S53_dom"/>
</dbReference>
<evidence type="ECO:0000256" key="6">
    <source>
        <dbReference type="SAM" id="SignalP"/>
    </source>
</evidence>
<keyword evidence="2" id="KW-0645">Protease</keyword>
<dbReference type="PROSITE" id="PS00138">
    <property type="entry name" value="SUBTILASE_SER"/>
    <property type="match status" value="1"/>
</dbReference>
<evidence type="ECO:0000313" key="8">
    <source>
        <dbReference type="EMBL" id="OEJ72801.1"/>
    </source>
</evidence>
<dbReference type="GO" id="GO:0004252">
    <property type="term" value="F:serine-type endopeptidase activity"/>
    <property type="evidence" value="ECO:0007669"/>
    <property type="project" value="InterPro"/>
</dbReference>
<dbReference type="OrthoDB" id="9798386at2"/>
<dbReference type="InterPro" id="IPR050131">
    <property type="entry name" value="Peptidase_S8_subtilisin-like"/>
</dbReference>
<dbReference type="SUPFAM" id="SSF49785">
    <property type="entry name" value="Galactose-binding domain-like"/>
    <property type="match status" value="1"/>
</dbReference>
<feature type="chain" id="PRO_5009184232" evidence="6">
    <location>
        <begin position="29"/>
        <end position="543"/>
    </location>
</feature>
<dbReference type="PANTHER" id="PTHR43806:SF11">
    <property type="entry name" value="CEREVISIN-RELATED"/>
    <property type="match status" value="1"/>
</dbReference>
<dbReference type="InterPro" id="IPR008979">
    <property type="entry name" value="Galactose-bd-like_sf"/>
</dbReference>
<dbReference type="RefSeq" id="WP_069969517.1">
    <property type="nucleotide sequence ID" value="NZ_CM124774.1"/>
</dbReference>
<comment type="caution">
    <text evidence="5">Lacks conserved residue(s) required for the propagation of feature annotation.</text>
</comment>
<evidence type="ECO:0000256" key="4">
    <source>
        <dbReference type="ARBA" id="ARBA00022825"/>
    </source>
</evidence>
<feature type="domain" description="Peptidase S8/S53" evidence="7">
    <location>
        <begin position="94"/>
        <end position="349"/>
    </location>
</feature>
<evidence type="ECO:0000256" key="5">
    <source>
        <dbReference type="PROSITE-ProRule" id="PRU01240"/>
    </source>
</evidence>
<dbReference type="Pfam" id="PF00082">
    <property type="entry name" value="Peptidase_S8"/>
    <property type="match status" value="1"/>
</dbReference>
<comment type="similarity">
    <text evidence="1 5">Belongs to the peptidase S8 family.</text>
</comment>
<dbReference type="InterPro" id="IPR036852">
    <property type="entry name" value="Peptidase_S8/S53_dom_sf"/>
</dbReference>
<organism evidence="8">
    <name type="scientific">Desertifilum tharense IPPAS B-1220</name>
    <dbReference type="NCBI Taxonomy" id="1781255"/>
    <lineage>
        <taxon>Bacteria</taxon>
        <taxon>Bacillati</taxon>
        <taxon>Cyanobacteriota</taxon>
        <taxon>Cyanophyceae</taxon>
        <taxon>Desertifilales</taxon>
        <taxon>Desertifilaceae</taxon>
        <taxon>Desertifilum</taxon>
    </lineage>
</organism>
<name>A0A1E5QDW5_9CYAN</name>
<proteinExistence type="inferred from homology"/>
<dbReference type="EMBL" id="MJGC01000110">
    <property type="protein sequence ID" value="OEJ72801.1"/>
    <property type="molecule type" value="Genomic_DNA"/>
</dbReference>
<accession>A0A1E5QDW5</accession>
<reference evidence="8" key="1">
    <citation type="submission" date="2016-09" db="EMBL/GenBank/DDBJ databases">
        <title>Draft genome of thermotolerant cyanobacterium Desertifilum sp. strain IPPAS B-1220.</title>
        <authorList>
            <person name="Sinetova M.A."/>
            <person name="Bolakhan K."/>
            <person name="Zayadan B.K."/>
            <person name="Mironov K.S."/>
            <person name="Ustinova V."/>
            <person name="Kupriyanova E.V."/>
            <person name="Sidorov R.A."/>
            <person name="Skrypnik A.N."/>
            <person name="Gogoleva N.E."/>
            <person name="Gogolev Y.V."/>
            <person name="Los D.A."/>
        </authorList>
    </citation>
    <scope>NUCLEOTIDE SEQUENCE [LARGE SCALE GENOMIC DNA]</scope>
    <source>
        <strain evidence="8">IPPAS B-1220</strain>
    </source>
</reference>
<gene>
    <name evidence="8" type="ORF">BH720_22770</name>
</gene>
<keyword evidence="6" id="KW-0732">Signal</keyword>
<feature type="signal peptide" evidence="6">
    <location>
        <begin position="1"/>
        <end position="28"/>
    </location>
</feature>
<dbReference type="AlphaFoldDB" id="A0A1E5QDW5"/>
<evidence type="ECO:0000256" key="1">
    <source>
        <dbReference type="ARBA" id="ARBA00011073"/>
    </source>
</evidence>
<dbReference type="SUPFAM" id="SSF52743">
    <property type="entry name" value="Subtilisin-like"/>
    <property type="match status" value="1"/>
</dbReference>
<comment type="caution">
    <text evidence="8">The sequence shown here is derived from an EMBL/GenBank/DDBJ whole genome shotgun (WGS) entry which is preliminary data.</text>
</comment>